<evidence type="ECO:0000313" key="1">
    <source>
        <dbReference type="EMBL" id="KAK1771287.1"/>
    </source>
</evidence>
<evidence type="ECO:0000313" key="2">
    <source>
        <dbReference type="Proteomes" id="UP001244011"/>
    </source>
</evidence>
<reference evidence="1" key="1">
    <citation type="submission" date="2023-06" db="EMBL/GenBank/DDBJ databases">
        <title>Genome-scale phylogeny and comparative genomics of the fungal order Sordariales.</title>
        <authorList>
            <consortium name="Lawrence Berkeley National Laboratory"/>
            <person name="Hensen N."/>
            <person name="Bonometti L."/>
            <person name="Westerberg I."/>
            <person name="Brannstrom I.O."/>
            <person name="Guillou S."/>
            <person name="Cros-Aarteil S."/>
            <person name="Calhoun S."/>
            <person name="Haridas S."/>
            <person name="Kuo A."/>
            <person name="Mondo S."/>
            <person name="Pangilinan J."/>
            <person name="Riley R."/>
            <person name="Labutti K."/>
            <person name="Andreopoulos B."/>
            <person name="Lipzen A."/>
            <person name="Chen C."/>
            <person name="Yanf M."/>
            <person name="Daum C."/>
            <person name="Ng V."/>
            <person name="Clum A."/>
            <person name="Steindorff A."/>
            <person name="Ohm R."/>
            <person name="Martin F."/>
            <person name="Silar P."/>
            <person name="Natvig D."/>
            <person name="Lalanne C."/>
            <person name="Gautier V."/>
            <person name="Ament-Velasquez S.L."/>
            <person name="Kruys A."/>
            <person name="Hutchinson M.I."/>
            <person name="Powell A.J."/>
            <person name="Barry K."/>
            <person name="Miller A.N."/>
            <person name="Grigoriev I.V."/>
            <person name="Debuchy R."/>
            <person name="Gladieux P."/>
            <person name="Thoren M.H."/>
            <person name="Johannesson H."/>
        </authorList>
    </citation>
    <scope>NUCLEOTIDE SEQUENCE</scope>
    <source>
        <strain evidence="1">8032-3</strain>
    </source>
</reference>
<dbReference type="PROSITE" id="PS51257">
    <property type="entry name" value="PROKAR_LIPOPROTEIN"/>
    <property type="match status" value="1"/>
</dbReference>
<dbReference type="AlphaFoldDB" id="A0AAJ0C873"/>
<dbReference type="RefSeq" id="XP_060287500.1">
    <property type="nucleotide sequence ID" value="XM_060426609.1"/>
</dbReference>
<name>A0AAJ0C873_9PEZI</name>
<dbReference type="GeneID" id="85309796"/>
<comment type="caution">
    <text evidence="1">The sequence shown here is derived from an EMBL/GenBank/DDBJ whole genome shotgun (WGS) entry which is preliminary data.</text>
</comment>
<dbReference type="Proteomes" id="UP001244011">
    <property type="component" value="Unassembled WGS sequence"/>
</dbReference>
<protein>
    <submittedName>
        <fullName evidence="1">Uncharacterized protein</fullName>
    </submittedName>
</protein>
<sequence>MGDGARIEVASTIFLACLATFQYVGSACRILFVPAQDLADLPTPSYKAQATKSQASMGGTDGHGHEAWEAVERKIVSMCYSVH</sequence>
<accession>A0AAJ0C873</accession>
<keyword evidence="2" id="KW-1185">Reference proteome</keyword>
<organism evidence="1 2">
    <name type="scientific">Phialemonium atrogriseum</name>
    <dbReference type="NCBI Taxonomy" id="1093897"/>
    <lineage>
        <taxon>Eukaryota</taxon>
        <taxon>Fungi</taxon>
        <taxon>Dikarya</taxon>
        <taxon>Ascomycota</taxon>
        <taxon>Pezizomycotina</taxon>
        <taxon>Sordariomycetes</taxon>
        <taxon>Sordariomycetidae</taxon>
        <taxon>Cephalothecales</taxon>
        <taxon>Cephalothecaceae</taxon>
        <taxon>Phialemonium</taxon>
    </lineage>
</organism>
<proteinExistence type="predicted"/>
<gene>
    <name evidence="1" type="ORF">QBC33DRAFT_523191</name>
</gene>
<dbReference type="EMBL" id="MU838998">
    <property type="protein sequence ID" value="KAK1771287.1"/>
    <property type="molecule type" value="Genomic_DNA"/>
</dbReference>